<accession>A0A9K3CYD9</accession>
<dbReference type="GO" id="GO:0005634">
    <property type="term" value="C:nucleus"/>
    <property type="evidence" value="ECO:0007669"/>
    <property type="project" value="TreeGrafter"/>
</dbReference>
<evidence type="ECO:0000256" key="1">
    <source>
        <dbReference type="ARBA" id="ARBA00010098"/>
    </source>
</evidence>
<dbReference type="PANTHER" id="PTHR12790:SF0">
    <property type="entry name" value="RNA POLYMERASE I-SPECIFIC TRANSCRIPTION INITIATION FACTOR RRN3-RELATED"/>
    <property type="match status" value="1"/>
</dbReference>
<name>A0A9K3CYD9_9EUKA</name>
<dbReference type="PANTHER" id="PTHR12790">
    <property type="entry name" value="TRANSCRIPTION INITIATION FACTOR IA RRN3"/>
    <property type="match status" value="1"/>
</dbReference>
<dbReference type="Pfam" id="PF05327">
    <property type="entry name" value="RRN3"/>
    <property type="match status" value="1"/>
</dbReference>
<gene>
    <name evidence="2" type="ORF">KIPB_003962</name>
    <name evidence="3" type="ORF">KIPB_006222</name>
</gene>
<sequence length="589" mass="65228">MSRPNPFARPARPRGITDGIDITGLLRDKQATAQSVVNLYALGYGPGLLEWFCKLRQSFGNLSEADAPFVAAVVSFHWVQDDHINNEFLNLAVELVSYIPSFSRIVLAAAFRSFLPVSLSDHEVQIRARASQVTPLLSHEAAAAWGHKLTGVVLKRIPSAGTVLESVLYATVSEDIETHLPLLENALKISDYLPTFTPCLVTFGTHMLSTMDVNIVRTRELAAEEESSEDDVPRRRPAIDIGLGVPVERSKGREREDTIMHTSSLGSPFTPGSLTTHRSLTDRLDMLHASGVNTNQEDVERQRLGDEERVFDQCMAAMIRWWQRADPARVQAGVINALDTILLPTQNLRYSQFVVFTHVSLNPSQAEAVLTHLLRTCFDPAQPMQRRLNSAFYIGSMLARAGNVPLSIAERAMGVMLDYCHSVARLVPRVDESMGQSLGGNKIAMFYVLFQAVIYALCFILPEAAMEGLQAGVEIVAESPLAPLAVVLPSVASEFARVAQHHDFCAQALSAPPPTVPPVLKALVNSLHLESAFPFDPYPLPLAGELLQPLYREWRFEEDDHDEESDLTMGQLLPTYDRDAMPVDDWEVW</sequence>
<reference evidence="3 4" key="2">
    <citation type="journal article" date="2018" name="PLoS ONE">
        <title>The draft genome of Kipferlia bialata reveals reductive genome evolution in fornicate parasites.</title>
        <authorList>
            <person name="Tanifuji G."/>
            <person name="Takabayashi S."/>
            <person name="Kume K."/>
            <person name="Takagi M."/>
            <person name="Nakayama T."/>
            <person name="Kamikawa R."/>
            <person name="Inagaki Y."/>
            <person name="Hashimoto T."/>
        </authorList>
    </citation>
    <scope>NUCLEOTIDE SEQUENCE [LARGE SCALE GENOMIC DNA]</scope>
    <source>
        <strain evidence="3">NY0173</strain>
    </source>
</reference>
<evidence type="ECO:0000313" key="3">
    <source>
        <dbReference type="EMBL" id="GIQ84680.1"/>
    </source>
</evidence>
<dbReference type="InterPro" id="IPR007991">
    <property type="entry name" value="RNA_pol_I_trans_ini_fac_RRN3"/>
</dbReference>
<dbReference type="EMBL" id="BDIP01001574">
    <property type="protein sequence ID" value="GIQ84680.1"/>
    <property type="molecule type" value="Genomic_DNA"/>
</dbReference>
<evidence type="ECO:0000313" key="2">
    <source>
        <dbReference type="EMBL" id="GIQ82767.1"/>
    </source>
</evidence>
<keyword evidence="4" id="KW-1185">Reference proteome</keyword>
<evidence type="ECO:0000313" key="4">
    <source>
        <dbReference type="Proteomes" id="UP000265618"/>
    </source>
</evidence>
<keyword evidence="3" id="KW-0396">Initiation factor</keyword>
<dbReference type="OrthoDB" id="26970at2759"/>
<dbReference type="AlphaFoldDB" id="A0A9K3CYD9"/>
<keyword evidence="3" id="KW-0648">Protein biosynthesis</keyword>
<organism evidence="3 4">
    <name type="scientific">Kipferlia bialata</name>
    <dbReference type="NCBI Taxonomy" id="797122"/>
    <lineage>
        <taxon>Eukaryota</taxon>
        <taxon>Metamonada</taxon>
        <taxon>Carpediemonas-like organisms</taxon>
        <taxon>Kipferlia</taxon>
    </lineage>
</organism>
<reference evidence="3" key="1">
    <citation type="submission" date="2016-10" db="EMBL/GenBank/DDBJ databases">
        <authorList>
            <person name="Tanifuji G."/>
            <person name="Kume K."/>
            <person name="Nakayama T."/>
            <person name="Takabayashi S."/>
            <person name="Hashimoto T."/>
        </authorList>
    </citation>
    <scope>NUCLEOTIDE SEQUENCE</scope>
    <source>
        <strain evidence="3">NY0173</strain>
    </source>
</reference>
<comment type="similarity">
    <text evidence="1">Belongs to the RRN3 family.</text>
</comment>
<dbReference type="GO" id="GO:0001042">
    <property type="term" value="F:RNA polymerase I core binding"/>
    <property type="evidence" value="ECO:0007669"/>
    <property type="project" value="TreeGrafter"/>
</dbReference>
<dbReference type="GO" id="GO:0006361">
    <property type="term" value="P:transcription initiation at RNA polymerase I promoter"/>
    <property type="evidence" value="ECO:0007669"/>
    <property type="project" value="InterPro"/>
</dbReference>
<dbReference type="GO" id="GO:0003743">
    <property type="term" value="F:translation initiation factor activity"/>
    <property type="evidence" value="ECO:0007669"/>
    <property type="project" value="UniProtKB-KW"/>
</dbReference>
<comment type="caution">
    <text evidence="3">The sequence shown here is derived from an EMBL/GenBank/DDBJ whole genome shotgun (WGS) entry which is preliminary data.</text>
</comment>
<protein>
    <submittedName>
        <fullName evidence="3">RNA polymerase I specific transcription initiation factor RRN3</fullName>
    </submittedName>
</protein>
<dbReference type="Proteomes" id="UP000265618">
    <property type="component" value="Unassembled WGS sequence"/>
</dbReference>
<dbReference type="EMBL" id="BDIP01000806">
    <property type="protein sequence ID" value="GIQ82767.1"/>
    <property type="molecule type" value="Genomic_DNA"/>
</dbReference>
<proteinExistence type="inferred from homology"/>
<dbReference type="GO" id="GO:0001181">
    <property type="term" value="F:RNA polymerase I general transcription initiation factor activity"/>
    <property type="evidence" value="ECO:0007669"/>
    <property type="project" value="InterPro"/>
</dbReference>